<gene>
    <name evidence="5" type="ORF">CAL22_01350</name>
</gene>
<dbReference type="OrthoDB" id="9090742at2"/>
<evidence type="ECO:0000256" key="1">
    <source>
        <dbReference type="ARBA" id="ARBA00023015"/>
    </source>
</evidence>
<evidence type="ECO:0000256" key="2">
    <source>
        <dbReference type="ARBA" id="ARBA00023125"/>
    </source>
</evidence>
<dbReference type="GO" id="GO:0003677">
    <property type="term" value="F:DNA binding"/>
    <property type="evidence" value="ECO:0007669"/>
    <property type="project" value="UniProtKB-KW"/>
</dbReference>
<accession>A0A261VWV6</accession>
<keyword evidence="1" id="KW-0805">Transcription regulation</keyword>
<dbReference type="RefSeq" id="WP_094811030.1">
    <property type="nucleotide sequence ID" value="NZ_NEVU01000001.1"/>
</dbReference>
<dbReference type="Gene3D" id="1.10.10.10">
    <property type="entry name" value="Winged helix-like DNA-binding domain superfamily/Winged helix DNA-binding domain"/>
    <property type="match status" value="1"/>
</dbReference>
<dbReference type="Pfam" id="PF12802">
    <property type="entry name" value="MarR_2"/>
    <property type="match status" value="1"/>
</dbReference>
<dbReference type="SUPFAM" id="SSF46785">
    <property type="entry name" value="Winged helix' DNA-binding domain"/>
    <property type="match status" value="1"/>
</dbReference>
<dbReference type="InterPro" id="IPR000835">
    <property type="entry name" value="HTH_MarR-typ"/>
</dbReference>
<evidence type="ECO:0000259" key="4">
    <source>
        <dbReference type="PROSITE" id="PS50995"/>
    </source>
</evidence>
<proteinExistence type="predicted"/>
<dbReference type="SMART" id="SM00347">
    <property type="entry name" value="HTH_MARR"/>
    <property type="match status" value="1"/>
</dbReference>
<dbReference type="PANTHER" id="PTHR42756">
    <property type="entry name" value="TRANSCRIPTIONAL REGULATOR, MARR"/>
    <property type="match status" value="1"/>
</dbReference>
<keyword evidence="2" id="KW-0238">DNA-binding</keyword>
<evidence type="ECO:0000313" key="5">
    <source>
        <dbReference type="EMBL" id="OZI77972.1"/>
    </source>
</evidence>
<evidence type="ECO:0000313" key="6">
    <source>
        <dbReference type="Proteomes" id="UP000216429"/>
    </source>
</evidence>
<dbReference type="InterPro" id="IPR036388">
    <property type="entry name" value="WH-like_DNA-bd_sf"/>
</dbReference>
<organism evidence="5 6">
    <name type="scientific">Bordetella genomosp. 12</name>
    <dbReference type="NCBI Taxonomy" id="463035"/>
    <lineage>
        <taxon>Bacteria</taxon>
        <taxon>Pseudomonadati</taxon>
        <taxon>Pseudomonadota</taxon>
        <taxon>Betaproteobacteria</taxon>
        <taxon>Burkholderiales</taxon>
        <taxon>Alcaligenaceae</taxon>
        <taxon>Bordetella</taxon>
    </lineage>
</organism>
<dbReference type="EMBL" id="NEVU01000001">
    <property type="protein sequence ID" value="OZI77972.1"/>
    <property type="molecule type" value="Genomic_DNA"/>
</dbReference>
<dbReference type="AlphaFoldDB" id="A0A261VWV6"/>
<dbReference type="PANTHER" id="PTHR42756:SF1">
    <property type="entry name" value="TRANSCRIPTIONAL REPRESSOR OF EMRAB OPERON"/>
    <property type="match status" value="1"/>
</dbReference>
<name>A0A261VWV6_9BORD</name>
<evidence type="ECO:0000256" key="3">
    <source>
        <dbReference type="ARBA" id="ARBA00023163"/>
    </source>
</evidence>
<protein>
    <submittedName>
        <fullName evidence="5">MarR family transcriptional regulator</fullName>
    </submittedName>
</protein>
<feature type="domain" description="HTH marR-type" evidence="4">
    <location>
        <begin position="15"/>
        <end position="148"/>
    </location>
</feature>
<reference evidence="6" key="1">
    <citation type="submission" date="2017-05" db="EMBL/GenBank/DDBJ databases">
        <title>Complete and WGS of Bordetella genogroups.</title>
        <authorList>
            <person name="Spilker T."/>
            <person name="Lipuma J."/>
        </authorList>
    </citation>
    <scope>NUCLEOTIDE SEQUENCE [LARGE SCALE GENOMIC DNA]</scope>
    <source>
        <strain evidence="6">AU6712</strain>
    </source>
</reference>
<keyword evidence="3" id="KW-0804">Transcription</keyword>
<sequence length="155" mass="17044">MSNDNVNPDELPALDRFLTYRLHVINKISDRDSAQAYADQYQLPIGEGRCLAAIGRFAPLSVNDLARAANLNKGQASRCAQALCDAGLIRKAVSHVDGRGVVLSPTAKGQRRYRQLIALIAARNDEVFGCLNAREQAEFSRMLDKIIAHLRPDEG</sequence>
<comment type="caution">
    <text evidence="5">The sequence shown here is derived from an EMBL/GenBank/DDBJ whole genome shotgun (WGS) entry which is preliminary data.</text>
</comment>
<dbReference type="InterPro" id="IPR036390">
    <property type="entry name" value="WH_DNA-bd_sf"/>
</dbReference>
<dbReference type="PROSITE" id="PS50995">
    <property type="entry name" value="HTH_MARR_2"/>
    <property type="match status" value="1"/>
</dbReference>
<dbReference type="Proteomes" id="UP000216429">
    <property type="component" value="Unassembled WGS sequence"/>
</dbReference>
<dbReference type="GO" id="GO:0003700">
    <property type="term" value="F:DNA-binding transcription factor activity"/>
    <property type="evidence" value="ECO:0007669"/>
    <property type="project" value="InterPro"/>
</dbReference>
<keyword evidence="6" id="KW-1185">Reference proteome</keyword>